<feature type="domain" description="SHSP" evidence="7">
    <location>
        <begin position="99"/>
        <end position="220"/>
    </location>
</feature>
<name>A0A835EZB5_9POAL</name>
<evidence type="ECO:0000256" key="5">
    <source>
        <dbReference type="PROSITE-ProRule" id="PRU00285"/>
    </source>
</evidence>
<protein>
    <recommendedName>
        <fullName evidence="7">SHSP domain-containing protein</fullName>
    </recommendedName>
</protein>
<comment type="similarity">
    <text evidence="5 6">Belongs to the small heat shock protein (HSP20) family.</text>
</comment>
<dbReference type="InterPro" id="IPR002068">
    <property type="entry name" value="A-crystallin/Hsp20_dom"/>
</dbReference>
<keyword evidence="3" id="KW-0576">Peroxisome</keyword>
<comment type="caution">
    <text evidence="8">The sequence shown here is derived from an EMBL/GenBank/DDBJ whole genome shotgun (WGS) entry which is preliminary data.</text>
</comment>
<evidence type="ECO:0000256" key="2">
    <source>
        <dbReference type="ARBA" id="ARBA00023016"/>
    </source>
</evidence>
<dbReference type="Pfam" id="PF00011">
    <property type="entry name" value="HSP20"/>
    <property type="match status" value="1"/>
</dbReference>
<gene>
    <name evidence="8" type="ORF">HU200_021606</name>
</gene>
<dbReference type="AlphaFoldDB" id="A0A835EZB5"/>
<comment type="subunit">
    <text evidence="4">May form oligomeric structures.</text>
</comment>
<dbReference type="InterPro" id="IPR008978">
    <property type="entry name" value="HSP20-like_chaperone"/>
</dbReference>
<dbReference type="OrthoDB" id="1431247at2759"/>
<accession>A0A835EZB5</accession>
<evidence type="ECO:0000313" key="8">
    <source>
        <dbReference type="EMBL" id="KAF8723648.1"/>
    </source>
</evidence>
<evidence type="ECO:0000256" key="1">
    <source>
        <dbReference type="ARBA" id="ARBA00004275"/>
    </source>
</evidence>
<dbReference type="Proteomes" id="UP000636709">
    <property type="component" value="Unassembled WGS sequence"/>
</dbReference>
<dbReference type="Gene3D" id="2.60.40.790">
    <property type="match status" value="1"/>
</dbReference>
<comment type="subcellular location">
    <subcellularLocation>
        <location evidence="1">Peroxisome</location>
    </subcellularLocation>
</comment>
<dbReference type="EMBL" id="JACEFO010001666">
    <property type="protein sequence ID" value="KAF8723648.1"/>
    <property type="molecule type" value="Genomic_DNA"/>
</dbReference>
<evidence type="ECO:0000256" key="4">
    <source>
        <dbReference type="ARBA" id="ARBA00062444"/>
    </source>
</evidence>
<dbReference type="PROSITE" id="PS01031">
    <property type="entry name" value="SHSP"/>
    <property type="match status" value="1"/>
</dbReference>
<evidence type="ECO:0000256" key="6">
    <source>
        <dbReference type="RuleBase" id="RU003616"/>
    </source>
</evidence>
<dbReference type="FunFam" id="2.60.40.790:FF:000056">
    <property type="entry name" value="15.7 kDa heat shock protein, peroxisomal"/>
    <property type="match status" value="1"/>
</dbReference>
<evidence type="ECO:0000313" key="9">
    <source>
        <dbReference type="Proteomes" id="UP000636709"/>
    </source>
</evidence>
<keyword evidence="9" id="KW-1185">Reference proteome</keyword>
<sequence length="223" mass="24637">MLGKGGCGMADEYILDDVVTQRRDTTRRQRPAAFEEYFAHITVLGWLRQRGRVKISPRSPLNSAPELSSFKPLVPMAADFLFGSPFRHLFHARPFPAVEWSSSAAAAMDWVETPSAHVLRINVPGLGKDDVKVQVEEGNVLTIRGAPPARKEKEDEEERRDGTVWHVAERGKPEFARAVALPDNVRVDGIRAGVENGVLTVVVPKEPAPARAKPRPIAVHSKL</sequence>
<dbReference type="GO" id="GO:0005777">
    <property type="term" value="C:peroxisome"/>
    <property type="evidence" value="ECO:0007669"/>
    <property type="project" value="UniProtKB-SubCell"/>
</dbReference>
<evidence type="ECO:0000256" key="3">
    <source>
        <dbReference type="ARBA" id="ARBA00023140"/>
    </source>
</evidence>
<reference evidence="8" key="1">
    <citation type="submission" date="2020-07" db="EMBL/GenBank/DDBJ databases">
        <title>Genome sequence and genetic diversity analysis of an under-domesticated orphan crop, white fonio (Digitaria exilis).</title>
        <authorList>
            <person name="Bennetzen J.L."/>
            <person name="Chen S."/>
            <person name="Ma X."/>
            <person name="Wang X."/>
            <person name="Yssel A.E.J."/>
            <person name="Chaluvadi S.R."/>
            <person name="Johnson M."/>
            <person name="Gangashetty P."/>
            <person name="Hamidou F."/>
            <person name="Sanogo M.D."/>
            <person name="Zwaenepoel A."/>
            <person name="Wallace J."/>
            <person name="Van De Peer Y."/>
            <person name="Van Deynze A."/>
        </authorList>
    </citation>
    <scope>NUCLEOTIDE SEQUENCE</scope>
    <source>
        <tissue evidence="8">Leaves</tissue>
    </source>
</reference>
<proteinExistence type="inferred from homology"/>
<dbReference type="SUPFAM" id="SSF49764">
    <property type="entry name" value="HSP20-like chaperones"/>
    <property type="match status" value="1"/>
</dbReference>
<evidence type="ECO:0000259" key="7">
    <source>
        <dbReference type="PROSITE" id="PS01031"/>
    </source>
</evidence>
<dbReference type="PANTHER" id="PTHR11527">
    <property type="entry name" value="HEAT-SHOCK PROTEIN 20 FAMILY MEMBER"/>
    <property type="match status" value="1"/>
</dbReference>
<keyword evidence="2" id="KW-0346">Stress response</keyword>
<dbReference type="InterPro" id="IPR031107">
    <property type="entry name" value="Small_HSP"/>
</dbReference>
<dbReference type="GO" id="GO:0009408">
    <property type="term" value="P:response to heat"/>
    <property type="evidence" value="ECO:0007669"/>
    <property type="project" value="UniProtKB-ARBA"/>
</dbReference>
<organism evidence="8 9">
    <name type="scientific">Digitaria exilis</name>
    <dbReference type="NCBI Taxonomy" id="1010633"/>
    <lineage>
        <taxon>Eukaryota</taxon>
        <taxon>Viridiplantae</taxon>
        <taxon>Streptophyta</taxon>
        <taxon>Embryophyta</taxon>
        <taxon>Tracheophyta</taxon>
        <taxon>Spermatophyta</taxon>
        <taxon>Magnoliopsida</taxon>
        <taxon>Liliopsida</taxon>
        <taxon>Poales</taxon>
        <taxon>Poaceae</taxon>
        <taxon>PACMAD clade</taxon>
        <taxon>Panicoideae</taxon>
        <taxon>Panicodae</taxon>
        <taxon>Paniceae</taxon>
        <taxon>Anthephorinae</taxon>
        <taxon>Digitaria</taxon>
    </lineage>
</organism>